<evidence type="ECO:0000313" key="3">
    <source>
        <dbReference type="Proteomes" id="UP001623041"/>
    </source>
</evidence>
<name>A0ABW8RIE0_9BACI</name>
<feature type="transmembrane region" description="Helical" evidence="1">
    <location>
        <begin position="20"/>
        <end position="43"/>
    </location>
</feature>
<dbReference type="Pfam" id="PF11085">
    <property type="entry name" value="YqhR"/>
    <property type="match status" value="1"/>
</dbReference>
<organism evidence="2 3">
    <name type="scientific">Bacillus salipaludis</name>
    <dbReference type="NCBI Taxonomy" id="2547811"/>
    <lineage>
        <taxon>Bacteria</taxon>
        <taxon>Bacillati</taxon>
        <taxon>Bacillota</taxon>
        <taxon>Bacilli</taxon>
        <taxon>Bacillales</taxon>
        <taxon>Bacillaceae</taxon>
        <taxon>Bacillus</taxon>
    </lineage>
</organism>
<dbReference type="InterPro" id="IPR024563">
    <property type="entry name" value="YqhR"/>
</dbReference>
<accession>A0ABW8RIE0</accession>
<keyword evidence="1" id="KW-0812">Transmembrane</keyword>
<feature type="transmembrane region" description="Helical" evidence="1">
    <location>
        <begin position="95"/>
        <end position="118"/>
    </location>
</feature>
<dbReference type="Proteomes" id="UP001623041">
    <property type="component" value="Unassembled WGS sequence"/>
</dbReference>
<evidence type="ECO:0000313" key="2">
    <source>
        <dbReference type="EMBL" id="MFK9093253.1"/>
    </source>
</evidence>
<sequence>MTSEQKLDNYPRPMSFVTMVFWTGLFGGVFWGTVGYIASYFNFTEVGPRVILEPWALGDWKNGWLGTVISIILIGVFSIIAAFIYYAALRKFKGFWFGLGYGIALFLLVFFILNPLFPGIKPFSDLSRDTIITSICLYILYGIFIGYSINYEFELNKVQVNEAST</sequence>
<gene>
    <name evidence="2" type="ORF">ACJEBI_17450</name>
</gene>
<feature type="transmembrane region" description="Helical" evidence="1">
    <location>
        <begin position="130"/>
        <end position="149"/>
    </location>
</feature>
<keyword evidence="1" id="KW-0472">Membrane</keyword>
<evidence type="ECO:0000256" key="1">
    <source>
        <dbReference type="SAM" id="Phobius"/>
    </source>
</evidence>
<dbReference type="EMBL" id="JBJHQH010000013">
    <property type="protein sequence ID" value="MFK9093253.1"/>
    <property type="molecule type" value="Genomic_DNA"/>
</dbReference>
<feature type="transmembrane region" description="Helical" evidence="1">
    <location>
        <begin position="63"/>
        <end position="88"/>
    </location>
</feature>
<protein>
    <submittedName>
        <fullName evidence="2">YqhR family membrane protein</fullName>
    </submittedName>
</protein>
<reference evidence="2 3" key="1">
    <citation type="submission" date="2024-11" db="EMBL/GenBank/DDBJ databases">
        <authorList>
            <person name="Lucas J.A."/>
        </authorList>
    </citation>
    <scope>NUCLEOTIDE SEQUENCE [LARGE SCALE GENOMIC DNA]</scope>
    <source>
        <strain evidence="2 3">Z 5.4</strain>
    </source>
</reference>
<dbReference type="RefSeq" id="WP_406581784.1">
    <property type="nucleotide sequence ID" value="NZ_JBJHQH010000013.1"/>
</dbReference>
<proteinExistence type="predicted"/>
<comment type="caution">
    <text evidence="2">The sequence shown here is derived from an EMBL/GenBank/DDBJ whole genome shotgun (WGS) entry which is preliminary data.</text>
</comment>
<keyword evidence="3" id="KW-1185">Reference proteome</keyword>
<keyword evidence="1" id="KW-1133">Transmembrane helix</keyword>